<accession>A0A8S5U2E5</accession>
<protein>
    <submittedName>
        <fullName evidence="1">Uncharacterized protein</fullName>
    </submittedName>
</protein>
<reference evidence="1" key="1">
    <citation type="journal article" date="2021" name="Proc. Natl. Acad. Sci. U.S.A.">
        <title>A Catalog of Tens of Thousands of Viruses from Human Metagenomes Reveals Hidden Associations with Chronic Diseases.</title>
        <authorList>
            <person name="Tisza M.J."/>
            <person name="Buck C.B."/>
        </authorList>
    </citation>
    <scope>NUCLEOTIDE SEQUENCE</scope>
    <source>
        <strain evidence="1">Cte242</strain>
    </source>
</reference>
<name>A0A8S5U2E5_9CAUD</name>
<evidence type="ECO:0000313" key="1">
    <source>
        <dbReference type="EMBL" id="DAF88641.1"/>
    </source>
</evidence>
<organism evidence="1">
    <name type="scientific">Podoviridae sp. cte242</name>
    <dbReference type="NCBI Taxonomy" id="2825264"/>
    <lineage>
        <taxon>Viruses</taxon>
        <taxon>Duplodnaviria</taxon>
        <taxon>Heunggongvirae</taxon>
        <taxon>Uroviricota</taxon>
        <taxon>Caudoviricetes</taxon>
    </lineage>
</organism>
<dbReference type="EMBL" id="BK015989">
    <property type="protein sequence ID" value="DAF88641.1"/>
    <property type="molecule type" value="Genomic_DNA"/>
</dbReference>
<proteinExistence type="predicted"/>
<sequence length="70" mass="8106">MVYKDGWRRIAGYMVYTENGVIVKGLINDGVVQIEIRDARKKYSDDWKSVESIGVENFRQRVKRGTARLA</sequence>